<dbReference type="AlphaFoldDB" id="A0A7G2CU95"/>
<dbReference type="Gene3D" id="1.10.287.1490">
    <property type="match status" value="1"/>
</dbReference>
<dbReference type="Proteomes" id="UP000515908">
    <property type="component" value="Chromosome 24"/>
</dbReference>
<dbReference type="EMBL" id="LR877168">
    <property type="protein sequence ID" value="CAD2222043.1"/>
    <property type="molecule type" value="Genomic_DNA"/>
</dbReference>
<feature type="region of interest" description="Disordered" evidence="2">
    <location>
        <begin position="465"/>
        <end position="487"/>
    </location>
</feature>
<reference evidence="3 4" key="1">
    <citation type="submission" date="2020-08" db="EMBL/GenBank/DDBJ databases">
        <authorList>
            <person name="Newling K."/>
            <person name="Davey J."/>
            <person name="Forrester S."/>
        </authorList>
    </citation>
    <scope>NUCLEOTIDE SEQUENCE [LARGE SCALE GENOMIC DNA]</scope>
    <source>
        <strain evidence="4">Crithidia deanei Carvalho (ATCC PRA-265)</strain>
    </source>
</reference>
<evidence type="ECO:0000313" key="4">
    <source>
        <dbReference type="Proteomes" id="UP000515908"/>
    </source>
</evidence>
<accession>A0A7G2CU95</accession>
<name>A0A7G2CU95_9TRYP</name>
<sequence>MAANQLALAARASAVGKVTGLESVSGKIIASTFEKKIVVICALTARVLDVMESSHKSFMCGITKVRRRETASLWTYSNDGGVQTWELQGNFVKVKEGTKTLRKKLSKLSVTNHLQQLAENVQLGVNVQEEKNKYINFRDDLRTAREEAQELRLKLIKLQEELEVKKEEVLKGETRVKELEADNAKCKKDVTEFSEKVSSVEKERAALQSEVGTLKEDLSKARTEVSDKIAENSKVSQEVSLAKTEKSQMEQRLHDAEGKLATIEGENTRLCRSIGSVAAAQGAERDVQNQILKGSEQSRSELERVMKLNKVLSSALASMEYTIRKKEEEEKDLTALLNAYRRKVADRVSDPHLSALLIATMVRNPARFDLECDDITKGELLDRNGPFIQFIHSLRDTDFDAYNKMMEYLQQSSDGTLPPEAHELLDRFLSLATTEGVVSGEVLNSFKRSIPSNLHSSQIAGQLQPSLDALNGPSSSGGASAVGYGGSGTSNQNDVPAYLKGPGAPFSKEDELVTTNLLREIRSQKNVDENYVKEHQVLFEFILQTRRALVERLALLQKRTVSAKQVVEALSVTNQSSPLKKSQSLQSVFVGIIQELVELSTDVVMKYFTNAERQRLNIQ</sequence>
<feature type="compositionally biased region" description="Low complexity" evidence="2">
    <location>
        <begin position="472"/>
        <end position="482"/>
    </location>
</feature>
<evidence type="ECO:0000313" key="3">
    <source>
        <dbReference type="EMBL" id="CAD2222043.1"/>
    </source>
</evidence>
<dbReference type="VEuPathDB" id="TriTrypDB:ADEAN_000958200"/>
<gene>
    <name evidence="3" type="ORF">ADEAN_000958200</name>
</gene>
<keyword evidence="4" id="KW-1185">Reference proteome</keyword>
<organism evidence="3 4">
    <name type="scientific">Angomonas deanei</name>
    <dbReference type="NCBI Taxonomy" id="59799"/>
    <lineage>
        <taxon>Eukaryota</taxon>
        <taxon>Discoba</taxon>
        <taxon>Euglenozoa</taxon>
        <taxon>Kinetoplastea</taxon>
        <taxon>Metakinetoplastina</taxon>
        <taxon>Trypanosomatida</taxon>
        <taxon>Trypanosomatidae</taxon>
        <taxon>Strigomonadinae</taxon>
        <taxon>Angomonas</taxon>
    </lineage>
</organism>
<proteinExistence type="predicted"/>
<keyword evidence="1" id="KW-0175">Coiled coil</keyword>
<evidence type="ECO:0000256" key="2">
    <source>
        <dbReference type="SAM" id="MobiDB-lite"/>
    </source>
</evidence>
<evidence type="ECO:0000256" key="1">
    <source>
        <dbReference type="SAM" id="Coils"/>
    </source>
</evidence>
<dbReference type="OrthoDB" id="278097at2759"/>
<feature type="coiled-coil region" evidence="1">
    <location>
        <begin position="127"/>
        <end position="266"/>
    </location>
</feature>
<protein>
    <submittedName>
        <fullName evidence="3">Uncharacterized protein</fullName>
    </submittedName>
</protein>